<dbReference type="AlphaFoldDB" id="A0A6C0CL73"/>
<organism evidence="1">
    <name type="scientific">viral metagenome</name>
    <dbReference type="NCBI Taxonomy" id="1070528"/>
    <lineage>
        <taxon>unclassified sequences</taxon>
        <taxon>metagenomes</taxon>
        <taxon>organismal metagenomes</taxon>
    </lineage>
</organism>
<proteinExistence type="predicted"/>
<name>A0A6C0CL73_9ZZZZ</name>
<protein>
    <submittedName>
        <fullName evidence="1">Uncharacterized protein</fullName>
    </submittedName>
</protein>
<dbReference type="EMBL" id="MN739457">
    <property type="protein sequence ID" value="QHT05536.1"/>
    <property type="molecule type" value="Genomic_DNA"/>
</dbReference>
<reference evidence="1" key="1">
    <citation type="journal article" date="2020" name="Nature">
        <title>Giant virus diversity and host interactions through global metagenomics.</title>
        <authorList>
            <person name="Schulz F."/>
            <person name="Roux S."/>
            <person name="Paez-Espino D."/>
            <person name="Jungbluth S."/>
            <person name="Walsh D.A."/>
            <person name="Denef V.J."/>
            <person name="McMahon K.D."/>
            <person name="Konstantinidis K.T."/>
            <person name="Eloe-Fadrosh E.A."/>
            <person name="Kyrpides N.C."/>
            <person name="Woyke T."/>
        </authorList>
    </citation>
    <scope>NUCLEOTIDE SEQUENCE</scope>
    <source>
        <strain evidence="1">GVMAG-M-3300021389-45</strain>
    </source>
</reference>
<sequence>MTLYMHMTEWIEGIIKHAETELGLLGLDQTNLGPLIVDFIKNLQQTLGNQPTAMKSVLKTTANLVDGKPVAPITETDFVDDKCTRCSYIYKSEDGKYYNDQAVVFKKSYDDPSSQYMYQGQQRSKQEITLPYVLREEIVLIP</sequence>
<accession>A0A6C0CL73</accession>
<evidence type="ECO:0000313" key="1">
    <source>
        <dbReference type="EMBL" id="QHT05536.1"/>
    </source>
</evidence>